<protein>
    <submittedName>
        <fullName evidence="2">Uncharacterized protein</fullName>
    </submittedName>
</protein>
<evidence type="ECO:0000256" key="1">
    <source>
        <dbReference type="ARBA" id="ARBA00022729"/>
    </source>
</evidence>
<dbReference type="PANTHER" id="PTHR33184:SF67">
    <property type="entry name" value="PROTEIN TAPETUM DETERMINANT 1"/>
    <property type="match status" value="1"/>
</dbReference>
<evidence type="ECO:0000313" key="3">
    <source>
        <dbReference type="Proteomes" id="UP001396334"/>
    </source>
</evidence>
<comment type="caution">
    <text evidence="2">The sequence shown here is derived from an EMBL/GenBank/DDBJ whole genome shotgun (WGS) entry which is preliminary data.</text>
</comment>
<dbReference type="EMBL" id="JBBPBN010000007">
    <property type="protein sequence ID" value="KAK9034570.1"/>
    <property type="molecule type" value="Genomic_DNA"/>
</dbReference>
<dbReference type="InterPro" id="IPR040361">
    <property type="entry name" value="TPD1"/>
</dbReference>
<evidence type="ECO:0000313" key="2">
    <source>
        <dbReference type="EMBL" id="KAK9034570.1"/>
    </source>
</evidence>
<keyword evidence="1" id="KW-0732">Signal</keyword>
<dbReference type="PANTHER" id="PTHR33184">
    <property type="entry name" value="PROTEIN TAPETUM DETERMINANT 1-LIKE-RELATED"/>
    <property type="match status" value="1"/>
</dbReference>
<sequence length="127" mass="13786">MNHPTEKVCFVAEGTAMAENNPTLGHKCSKAYIVINQGATPPLPSGIPTYTVEISNICPSGCNISGIHVACGWFSSAILVNPKVFKRLEYNDCLVNDGQPLAFRSVLRFRYATTFLYPLSVSSVVCD</sequence>
<organism evidence="2 3">
    <name type="scientific">Hibiscus sabdariffa</name>
    <name type="common">roselle</name>
    <dbReference type="NCBI Taxonomy" id="183260"/>
    <lineage>
        <taxon>Eukaryota</taxon>
        <taxon>Viridiplantae</taxon>
        <taxon>Streptophyta</taxon>
        <taxon>Embryophyta</taxon>
        <taxon>Tracheophyta</taxon>
        <taxon>Spermatophyta</taxon>
        <taxon>Magnoliopsida</taxon>
        <taxon>eudicotyledons</taxon>
        <taxon>Gunneridae</taxon>
        <taxon>Pentapetalae</taxon>
        <taxon>rosids</taxon>
        <taxon>malvids</taxon>
        <taxon>Malvales</taxon>
        <taxon>Malvaceae</taxon>
        <taxon>Malvoideae</taxon>
        <taxon>Hibiscus</taxon>
    </lineage>
</organism>
<gene>
    <name evidence="2" type="ORF">V6N11_050729</name>
</gene>
<dbReference type="Proteomes" id="UP001396334">
    <property type="component" value="Unassembled WGS sequence"/>
</dbReference>
<accession>A0ABR2TAQ7</accession>
<name>A0ABR2TAQ7_9ROSI</name>
<keyword evidence="3" id="KW-1185">Reference proteome</keyword>
<reference evidence="2 3" key="1">
    <citation type="journal article" date="2024" name="G3 (Bethesda)">
        <title>Genome assembly of Hibiscus sabdariffa L. provides insights into metabolisms of medicinal natural products.</title>
        <authorList>
            <person name="Kim T."/>
        </authorList>
    </citation>
    <scope>NUCLEOTIDE SEQUENCE [LARGE SCALE GENOMIC DNA]</scope>
    <source>
        <strain evidence="2">TK-2024</strain>
        <tissue evidence="2">Old leaves</tissue>
    </source>
</reference>
<proteinExistence type="predicted"/>
<dbReference type="Pfam" id="PF24068">
    <property type="entry name" value="TPD1_C"/>
    <property type="match status" value="1"/>
</dbReference>